<proteinExistence type="predicted"/>
<evidence type="ECO:0000313" key="1">
    <source>
        <dbReference type="EMBL" id="QDY80410.1"/>
    </source>
</evidence>
<name>A0A5B8JR33_9ACTN</name>
<dbReference type="Gene3D" id="3.40.50.720">
    <property type="entry name" value="NAD(P)-binding Rossmann-like Domain"/>
    <property type="match status" value="1"/>
</dbReference>
<dbReference type="InterPro" id="IPR036291">
    <property type="entry name" value="NAD(P)-bd_dom_sf"/>
</dbReference>
<reference evidence="1 2" key="1">
    <citation type="submission" date="2019-07" db="EMBL/GenBank/DDBJ databases">
        <authorList>
            <person name="Zhu P."/>
        </authorList>
    </citation>
    <scope>NUCLEOTIDE SEQUENCE [LARGE SCALE GENOMIC DNA]</scope>
    <source>
        <strain evidence="1 2">SSL-25</strain>
    </source>
</reference>
<dbReference type="InterPro" id="IPR003462">
    <property type="entry name" value="ODC_Mu_crystall"/>
</dbReference>
<dbReference type="AlphaFoldDB" id="A0A5B8JR33"/>
<dbReference type="EMBL" id="CP042266">
    <property type="protein sequence ID" value="QDY80410.1"/>
    <property type="molecule type" value="Genomic_DNA"/>
</dbReference>
<dbReference type="InterPro" id="IPR023401">
    <property type="entry name" value="ODC_N"/>
</dbReference>
<dbReference type="Pfam" id="PF02423">
    <property type="entry name" value="OCD_Mu_crystall"/>
    <property type="match status" value="1"/>
</dbReference>
<accession>A0A5B8JR33</accession>
<gene>
    <name evidence="1" type="ORF">FQU76_32205</name>
</gene>
<dbReference type="OrthoDB" id="9801817at2"/>
<sequence length="345" mass="35715">MQTKILRQRDIKQILSVVGRDAIMDRLIQELHDGFATLGRGELAEAPPRSGFARSGEIPGVIEFMPYRVPGVAVTMKTVSYSPHNYQRFRLPTVVGTVSRLDDDSGSLIALADAGVITAMRTGAVSAVASRLLARPDSSTLALIGAGAQAVTQAHALSRVLPVERILVSDTDPGHAASFAGRVAFLGLPVEVTGPAEAVAAADVLSTVTSVPAGKGPVLPAEPRLGHLHVNATGADEPGKTELPKALLDSAFICVDHPGQARAEGEFQQLPDRPLGPSLASLCAAPGTAAAHIGGLSVLDSTGSAFADHIAFDVLLGFADELGLGRKAAIGATPDDVLDPYSLPW</sequence>
<dbReference type="Gene3D" id="3.30.1780.10">
    <property type="entry name" value="ornithine cyclodeaminase, domain 1"/>
    <property type="match status" value="1"/>
</dbReference>
<protein>
    <submittedName>
        <fullName evidence="1">Ornithine cyclodeaminase family protein</fullName>
    </submittedName>
</protein>
<dbReference type="KEGG" id="sqz:FQU76_32205"/>
<dbReference type="PANTHER" id="PTHR13812:SF19">
    <property type="entry name" value="KETIMINE REDUCTASE MU-CRYSTALLIN"/>
    <property type="match status" value="1"/>
</dbReference>
<dbReference type="PIRSF" id="PIRSF001439">
    <property type="entry name" value="CryM"/>
    <property type="match status" value="1"/>
</dbReference>
<organism evidence="1 2">
    <name type="scientific">Streptomyces qinzhouensis</name>
    <dbReference type="NCBI Taxonomy" id="2599401"/>
    <lineage>
        <taxon>Bacteria</taxon>
        <taxon>Bacillati</taxon>
        <taxon>Actinomycetota</taxon>
        <taxon>Actinomycetes</taxon>
        <taxon>Kitasatosporales</taxon>
        <taxon>Streptomycetaceae</taxon>
        <taxon>Streptomyces</taxon>
    </lineage>
</organism>
<dbReference type="RefSeq" id="WP_146483804.1">
    <property type="nucleotide sequence ID" value="NZ_CP042266.1"/>
</dbReference>
<keyword evidence="2" id="KW-1185">Reference proteome</keyword>
<evidence type="ECO:0000313" key="2">
    <source>
        <dbReference type="Proteomes" id="UP000320580"/>
    </source>
</evidence>
<dbReference type="PANTHER" id="PTHR13812">
    <property type="entry name" value="KETIMINE REDUCTASE MU-CRYSTALLIN"/>
    <property type="match status" value="1"/>
</dbReference>
<dbReference type="SUPFAM" id="SSF51735">
    <property type="entry name" value="NAD(P)-binding Rossmann-fold domains"/>
    <property type="match status" value="1"/>
</dbReference>
<dbReference type="GO" id="GO:0005737">
    <property type="term" value="C:cytoplasm"/>
    <property type="evidence" value="ECO:0007669"/>
    <property type="project" value="TreeGrafter"/>
</dbReference>
<dbReference type="Proteomes" id="UP000320580">
    <property type="component" value="Chromosome"/>
</dbReference>